<dbReference type="SUPFAM" id="SSF50956">
    <property type="entry name" value="Thermostable phytase (3-phytase)"/>
    <property type="match status" value="1"/>
</dbReference>
<comment type="caution">
    <text evidence="2">The sequence shown here is derived from an EMBL/GenBank/DDBJ whole genome shotgun (WGS) entry which is preliminary data.</text>
</comment>
<dbReference type="Proteomes" id="UP000249198">
    <property type="component" value="Unassembled WGS sequence"/>
</dbReference>
<sequence length="344" mass="37293">MAGVQGQPRRGPGVIPGARAVLALLPLLILLQPCAAAEPEELTLLDEHVIDGVPAGNLSGLERCGDSLWTVSDREDDRLYRLIPQAGGEPWQAEVETFVAPPAPDVGLSAGLRSSAWVLGKMRGGELDFEGLACDTAGNRYLVSESQAAVLQIPLAAPPSWLPLPPALVRQARASGMLQQYNSLFEGIVINPEGDRLWLAAEREKRGLLALRKRKSGAWVCSDGCVLMSEGGREDTPKGDSMPRDFSGLSLFDGKLYTLERATYRICRRSLKHGDAERCWSFAREGLTEARDYGKTWGMAEGLVVDANGAWIMLDNGKHARGDGEDRPILWRFAAPARGWGANP</sequence>
<gene>
    <name evidence="2" type="ORF">DI599_05455</name>
</gene>
<reference evidence="2 3" key="1">
    <citation type="submission" date="2017-08" db="EMBL/GenBank/DDBJ databases">
        <title>Infants hospitalized years apart are colonized by the same room-sourced microbial strains.</title>
        <authorList>
            <person name="Brooks B."/>
            <person name="Olm M.R."/>
            <person name="Firek B.A."/>
            <person name="Baker R."/>
            <person name="Thomas B.C."/>
            <person name="Morowitz M.J."/>
            <person name="Banfield J.F."/>
        </authorList>
    </citation>
    <scope>NUCLEOTIDE SEQUENCE [LARGE SCALE GENOMIC DNA]</scope>
    <source>
        <strain evidence="2">S2_009_000_R2_77</strain>
    </source>
</reference>
<feature type="domain" description="Phytase-like" evidence="1">
    <location>
        <begin position="54"/>
        <end position="204"/>
    </location>
</feature>
<dbReference type="EMBL" id="QFOH01000006">
    <property type="protein sequence ID" value="PZP25371.1"/>
    <property type="molecule type" value="Genomic_DNA"/>
</dbReference>
<organism evidence="2 3">
    <name type="scientific">Pseudomonas kuykendallii</name>
    <dbReference type="NCBI Taxonomy" id="1007099"/>
    <lineage>
        <taxon>Bacteria</taxon>
        <taxon>Pseudomonadati</taxon>
        <taxon>Pseudomonadota</taxon>
        <taxon>Gammaproteobacteria</taxon>
        <taxon>Pseudomonadales</taxon>
        <taxon>Pseudomonadaceae</taxon>
        <taxon>Pseudomonas</taxon>
    </lineage>
</organism>
<keyword evidence="2" id="KW-0413">Isomerase</keyword>
<accession>A0A2W5D0W9</accession>
<evidence type="ECO:0000259" key="1">
    <source>
        <dbReference type="Pfam" id="PF13449"/>
    </source>
</evidence>
<dbReference type="InterPro" id="IPR027372">
    <property type="entry name" value="Phytase-like_dom"/>
</dbReference>
<name>A0A2W5D0W9_9PSED</name>
<dbReference type="Pfam" id="PF13449">
    <property type="entry name" value="Phytase-like"/>
    <property type="match status" value="1"/>
</dbReference>
<dbReference type="AlphaFoldDB" id="A0A2W5D0W9"/>
<proteinExistence type="predicted"/>
<protein>
    <submittedName>
        <fullName evidence="2">DNA topoisomerase IV</fullName>
    </submittedName>
</protein>
<evidence type="ECO:0000313" key="2">
    <source>
        <dbReference type="EMBL" id="PZP25371.1"/>
    </source>
</evidence>
<dbReference type="GO" id="GO:0016853">
    <property type="term" value="F:isomerase activity"/>
    <property type="evidence" value="ECO:0007669"/>
    <property type="project" value="UniProtKB-KW"/>
</dbReference>
<evidence type="ECO:0000313" key="3">
    <source>
        <dbReference type="Proteomes" id="UP000249198"/>
    </source>
</evidence>